<name>A0A1N7SHL9_9BURK</name>
<gene>
    <name evidence="2" type="ORF">BN2476_530049</name>
</gene>
<accession>A0A1N7SHL9</accession>
<organism evidence="2 3">
    <name type="scientific">Paraburkholderia piptadeniae</name>
    <dbReference type="NCBI Taxonomy" id="1701573"/>
    <lineage>
        <taxon>Bacteria</taxon>
        <taxon>Pseudomonadati</taxon>
        <taxon>Pseudomonadota</taxon>
        <taxon>Betaproteobacteria</taxon>
        <taxon>Burkholderiales</taxon>
        <taxon>Burkholderiaceae</taxon>
        <taxon>Paraburkholderia</taxon>
    </lineage>
</organism>
<dbReference type="AlphaFoldDB" id="A0A1N7SHL9"/>
<dbReference type="Proteomes" id="UP000195569">
    <property type="component" value="Unassembled WGS sequence"/>
</dbReference>
<evidence type="ECO:0000313" key="3">
    <source>
        <dbReference type="Proteomes" id="UP000195569"/>
    </source>
</evidence>
<sequence length="106" mass="12295">MALRTSIASRRRATLRFDSISNTMWQLHATRVAILRCGPFAIVDGSFDEWKLNERRRDASGRVATHCIPLAPYDPAAWRRRRHHHETTHPSRPPGRSRCMRIVARP</sequence>
<protein>
    <submittedName>
        <fullName evidence="2">Uncharacterized protein</fullName>
    </submittedName>
</protein>
<keyword evidence="3" id="KW-1185">Reference proteome</keyword>
<proteinExistence type="predicted"/>
<evidence type="ECO:0000313" key="2">
    <source>
        <dbReference type="EMBL" id="SIT46914.1"/>
    </source>
</evidence>
<comment type="caution">
    <text evidence="2">The sequence shown here is derived from an EMBL/GenBank/DDBJ whole genome shotgun (WGS) entry which is preliminary data.</text>
</comment>
<feature type="region of interest" description="Disordered" evidence="1">
    <location>
        <begin position="79"/>
        <end position="106"/>
    </location>
</feature>
<evidence type="ECO:0000256" key="1">
    <source>
        <dbReference type="SAM" id="MobiDB-lite"/>
    </source>
</evidence>
<reference evidence="2" key="1">
    <citation type="submission" date="2016-12" db="EMBL/GenBank/DDBJ databases">
        <authorList>
            <person name="Moulin L."/>
        </authorList>
    </citation>
    <scope>NUCLEOTIDE SEQUENCE [LARGE SCALE GENOMIC DNA]</scope>
    <source>
        <strain evidence="2">STM 7183</strain>
    </source>
</reference>
<dbReference type="EMBL" id="CYGY02000053">
    <property type="protein sequence ID" value="SIT46914.1"/>
    <property type="molecule type" value="Genomic_DNA"/>
</dbReference>